<dbReference type="CDD" id="cd00707">
    <property type="entry name" value="Pancreat_lipase_like"/>
    <property type="match status" value="1"/>
</dbReference>
<feature type="chain" id="PRO_5043584589" description="Lipase domain-containing protein" evidence="5">
    <location>
        <begin position="23"/>
        <end position="327"/>
    </location>
</feature>
<evidence type="ECO:0000259" key="6">
    <source>
        <dbReference type="Pfam" id="PF00151"/>
    </source>
</evidence>
<proteinExistence type="inferred from homology"/>
<dbReference type="Proteomes" id="UP001497623">
    <property type="component" value="Unassembled WGS sequence"/>
</dbReference>
<dbReference type="InterPro" id="IPR029058">
    <property type="entry name" value="AB_hydrolase_fold"/>
</dbReference>
<evidence type="ECO:0000313" key="8">
    <source>
        <dbReference type="Proteomes" id="UP001497623"/>
    </source>
</evidence>
<dbReference type="PANTHER" id="PTHR11610">
    <property type="entry name" value="LIPASE"/>
    <property type="match status" value="1"/>
</dbReference>
<dbReference type="InterPro" id="IPR013818">
    <property type="entry name" value="Lipase"/>
</dbReference>
<dbReference type="AlphaFoldDB" id="A0AAV2Q3B3"/>
<dbReference type="Pfam" id="PF00151">
    <property type="entry name" value="Lipase"/>
    <property type="match status" value="1"/>
</dbReference>
<name>A0AAV2Q3B3_MEGNR</name>
<protein>
    <recommendedName>
        <fullName evidence="6">Lipase domain-containing protein</fullName>
    </recommendedName>
</protein>
<keyword evidence="3" id="KW-0964">Secreted</keyword>
<dbReference type="PRINTS" id="PR00821">
    <property type="entry name" value="TAGLIPASE"/>
</dbReference>
<keyword evidence="8" id="KW-1185">Reference proteome</keyword>
<evidence type="ECO:0000256" key="1">
    <source>
        <dbReference type="ARBA" id="ARBA00004613"/>
    </source>
</evidence>
<evidence type="ECO:0000256" key="2">
    <source>
        <dbReference type="ARBA" id="ARBA00010701"/>
    </source>
</evidence>
<dbReference type="InterPro" id="IPR000734">
    <property type="entry name" value="TAG_lipase"/>
</dbReference>
<organism evidence="7 8">
    <name type="scientific">Meganyctiphanes norvegica</name>
    <name type="common">Northern krill</name>
    <name type="synonym">Thysanopoda norvegica</name>
    <dbReference type="NCBI Taxonomy" id="48144"/>
    <lineage>
        <taxon>Eukaryota</taxon>
        <taxon>Metazoa</taxon>
        <taxon>Ecdysozoa</taxon>
        <taxon>Arthropoda</taxon>
        <taxon>Crustacea</taxon>
        <taxon>Multicrustacea</taxon>
        <taxon>Malacostraca</taxon>
        <taxon>Eumalacostraca</taxon>
        <taxon>Eucarida</taxon>
        <taxon>Euphausiacea</taxon>
        <taxon>Euphausiidae</taxon>
        <taxon>Meganyctiphanes</taxon>
    </lineage>
</organism>
<gene>
    <name evidence="7" type="ORF">MNOR_LOCUS8046</name>
</gene>
<accession>A0AAV2Q3B3</accession>
<reference evidence="7 8" key="1">
    <citation type="submission" date="2024-05" db="EMBL/GenBank/DDBJ databases">
        <authorList>
            <person name="Wallberg A."/>
        </authorList>
    </citation>
    <scope>NUCLEOTIDE SEQUENCE [LARGE SCALE GENOMIC DNA]</scope>
</reference>
<evidence type="ECO:0000256" key="4">
    <source>
        <dbReference type="RuleBase" id="RU004262"/>
    </source>
</evidence>
<evidence type="ECO:0000256" key="3">
    <source>
        <dbReference type="ARBA" id="ARBA00022525"/>
    </source>
</evidence>
<dbReference type="Gene3D" id="3.40.50.1820">
    <property type="entry name" value="alpha/beta hydrolase"/>
    <property type="match status" value="1"/>
</dbReference>
<sequence length="327" mass="35832">MIRSSLIFRAVAVACMCTLATSVPEVHYGNFSDIHYLLWTRSNAGNEDHHELHLGDLDDLEASPFQPSQQTYFLIHGFSSSADAEWVLKGKSDLLALYDVNVIAVNWKKLALAPFYIQAVEDVYKVANLTAAFIDWCVQETVLTTSQIEIVGHSLGAHVAGVTGKKVTVGQLARITGTEPAGPLFHNQTSDKILQSTDAAFVDVIHTNGGDVTQECVGLQDALGHVDFYVNGGVRQPGCLVIDSGCCHNRAHDLWVESIRAERPDNPTFTSWPCDTWDDFVNGRCQDCGQGCADMGFHVNRELRGTYFLRTNGKSPFAIGDTQGLEL</sequence>
<feature type="signal peptide" evidence="5">
    <location>
        <begin position="1"/>
        <end position="22"/>
    </location>
</feature>
<dbReference type="InterPro" id="IPR033906">
    <property type="entry name" value="Lipase_N"/>
</dbReference>
<evidence type="ECO:0000256" key="5">
    <source>
        <dbReference type="SAM" id="SignalP"/>
    </source>
</evidence>
<dbReference type="GO" id="GO:0016298">
    <property type="term" value="F:lipase activity"/>
    <property type="evidence" value="ECO:0007669"/>
    <property type="project" value="InterPro"/>
</dbReference>
<comment type="subcellular location">
    <subcellularLocation>
        <location evidence="1">Secreted</location>
    </subcellularLocation>
</comment>
<keyword evidence="5" id="KW-0732">Signal</keyword>
<dbReference type="PANTHER" id="PTHR11610:SF190">
    <property type="entry name" value="VITELLOGENIN-3-LIKE PROTEIN"/>
    <property type="match status" value="1"/>
</dbReference>
<comment type="similarity">
    <text evidence="2 4">Belongs to the AB hydrolase superfamily. Lipase family.</text>
</comment>
<dbReference type="GO" id="GO:0005615">
    <property type="term" value="C:extracellular space"/>
    <property type="evidence" value="ECO:0007669"/>
    <property type="project" value="TreeGrafter"/>
</dbReference>
<dbReference type="GO" id="GO:0016042">
    <property type="term" value="P:lipid catabolic process"/>
    <property type="evidence" value="ECO:0007669"/>
    <property type="project" value="TreeGrafter"/>
</dbReference>
<comment type="caution">
    <text evidence="7">The sequence shown here is derived from an EMBL/GenBank/DDBJ whole genome shotgun (WGS) entry which is preliminary data.</text>
</comment>
<dbReference type="SUPFAM" id="SSF53474">
    <property type="entry name" value="alpha/beta-Hydrolases"/>
    <property type="match status" value="1"/>
</dbReference>
<evidence type="ECO:0000313" key="7">
    <source>
        <dbReference type="EMBL" id="CAL4069798.1"/>
    </source>
</evidence>
<feature type="domain" description="Lipase" evidence="6">
    <location>
        <begin position="30"/>
        <end position="317"/>
    </location>
</feature>
<dbReference type="EMBL" id="CAXKWB010003656">
    <property type="protein sequence ID" value="CAL4069798.1"/>
    <property type="molecule type" value="Genomic_DNA"/>
</dbReference>